<evidence type="ECO:0000313" key="5">
    <source>
        <dbReference type="Proteomes" id="UP000214688"/>
    </source>
</evidence>
<feature type="domain" description="SPOR" evidence="3">
    <location>
        <begin position="106"/>
        <end position="169"/>
    </location>
</feature>
<evidence type="ECO:0000259" key="3">
    <source>
        <dbReference type="Pfam" id="PF05036"/>
    </source>
</evidence>
<feature type="compositionally biased region" description="Low complexity" evidence="1">
    <location>
        <begin position="11"/>
        <end position="25"/>
    </location>
</feature>
<dbReference type="GO" id="GO:0042834">
    <property type="term" value="F:peptidoglycan binding"/>
    <property type="evidence" value="ECO:0007669"/>
    <property type="project" value="InterPro"/>
</dbReference>
<dbReference type="AlphaFoldDB" id="A0A223CZZ6"/>
<accession>A0A223CZZ6</accession>
<dbReference type="RefSeq" id="WP_094236187.1">
    <property type="nucleotide sequence ID" value="NZ_CP022657.1"/>
</dbReference>
<dbReference type="KEGG" id="tab:CIG75_08045"/>
<feature type="compositionally biased region" description="Basic residues" evidence="1">
    <location>
        <begin position="26"/>
        <end position="37"/>
    </location>
</feature>
<evidence type="ECO:0000256" key="2">
    <source>
        <dbReference type="SAM" id="Phobius"/>
    </source>
</evidence>
<keyword evidence="2" id="KW-1133">Transmembrane helix</keyword>
<feature type="region of interest" description="Disordered" evidence="1">
    <location>
        <begin position="1"/>
        <end position="39"/>
    </location>
</feature>
<dbReference type="Proteomes" id="UP000214688">
    <property type="component" value="Chromosome"/>
</dbReference>
<dbReference type="SUPFAM" id="SSF110997">
    <property type="entry name" value="Sporulation related repeat"/>
    <property type="match status" value="1"/>
</dbReference>
<feature type="region of interest" description="Disordered" evidence="1">
    <location>
        <begin position="76"/>
        <end position="95"/>
    </location>
</feature>
<name>A0A223CZZ6_9BACL</name>
<dbReference type="InterPro" id="IPR036680">
    <property type="entry name" value="SPOR-like_sf"/>
</dbReference>
<keyword evidence="2" id="KW-0812">Transmembrane</keyword>
<sequence length="300" mass="32296">MDQSQVTINIKSKTASTPTSSTRYPSRLRRGLKNRKGKDKDKGQIVFPLLLATLTGILLGVCLLLLFKGQTTAGDVSATSTDATNTTRNGQMTDVSGEADLPGVSLYAMQIGVFKDRARAEALQKAVSEQGVGTVIRGTDQFQVFTAVVTDKAAGAKIEAKLKELGIQHYPKEFIIPARSGKMEGLTEADAKKMADGLDHALQLAAAVMPLAIEEAPDAAKASALQSELTKFDEDLKTWQSMLTKANRSEEKALVEKMHSSLAEAVRAAQGQKGMFAIQVKLTAFYLGYESLLTNLLKSE</sequence>
<proteinExistence type="predicted"/>
<keyword evidence="2" id="KW-0472">Membrane</keyword>
<reference evidence="4 5" key="1">
    <citation type="journal article" date="2015" name="Int. J. Syst. Evol. Microbiol.">
        <title>Tumebacillus algifaecis sp. nov., isolated from decomposing algal scum.</title>
        <authorList>
            <person name="Wu Y.F."/>
            <person name="Zhang B."/>
            <person name="Xing P."/>
            <person name="Wu Q.L."/>
            <person name="Liu S.J."/>
        </authorList>
    </citation>
    <scope>NUCLEOTIDE SEQUENCE [LARGE SCALE GENOMIC DNA]</scope>
    <source>
        <strain evidence="4 5">THMBR28</strain>
    </source>
</reference>
<keyword evidence="5" id="KW-1185">Reference proteome</keyword>
<dbReference type="InterPro" id="IPR007730">
    <property type="entry name" value="SPOR-like_dom"/>
</dbReference>
<gene>
    <name evidence="4" type="ORF">CIG75_08045</name>
</gene>
<dbReference type="Pfam" id="PF05036">
    <property type="entry name" value="SPOR"/>
    <property type="match status" value="1"/>
</dbReference>
<dbReference type="Gene3D" id="3.30.70.1070">
    <property type="entry name" value="Sporulation related repeat"/>
    <property type="match status" value="1"/>
</dbReference>
<feature type="compositionally biased region" description="Polar residues" evidence="1">
    <location>
        <begin position="76"/>
        <end position="94"/>
    </location>
</feature>
<evidence type="ECO:0000256" key="1">
    <source>
        <dbReference type="SAM" id="MobiDB-lite"/>
    </source>
</evidence>
<feature type="compositionally biased region" description="Polar residues" evidence="1">
    <location>
        <begin position="1"/>
        <end position="10"/>
    </location>
</feature>
<feature type="transmembrane region" description="Helical" evidence="2">
    <location>
        <begin position="45"/>
        <end position="67"/>
    </location>
</feature>
<protein>
    <recommendedName>
        <fullName evidence="3">SPOR domain-containing protein</fullName>
    </recommendedName>
</protein>
<evidence type="ECO:0000313" key="4">
    <source>
        <dbReference type="EMBL" id="ASS74938.1"/>
    </source>
</evidence>
<dbReference type="EMBL" id="CP022657">
    <property type="protein sequence ID" value="ASS74938.1"/>
    <property type="molecule type" value="Genomic_DNA"/>
</dbReference>
<organism evidence="4 5">
    <name type="scientific">Tumebacillus algifaecis</name>
    <dbReference type="NCBI Taxonomy" id="1214604"/>
    <lineage>
        <taxon>Bacteria</taxon>
        <taxon>Bacillati</taxon>
        <taxon>Bacillota</taxon>
        <taxon>Bacilli</taxon>
        <taxon>Bacillales</taxon>
        <taxon>Alicyclobacillaceae</taxon>
        <taxon>Tumebacillus</taxon>
    </lineage>
</organism>
<dbReference type="OrthoDB" id="2381780at2"/>